<sequence>MVNLGTVKVQETPKERMLRKIKTSIDMGGEEDMLTLARLGLGFPLRQPPRFFSNHTILGEPLQVFLDDGGADPVPLDPTKWQTGPRRRPPSRLLAFRRRRYLLRVLQGRCLVLPHGDEVIADWAEATRAERCAVERQGRRGPNEPIPASIQRVTSAIAAKIHSGISRKGGGEPLGKGKQSPKRDGYQKAEAAHAHAFSALLLLPIFRISAKDHPRKLKGTSAAELHGLSSQEIRFGHDRILTSLVGDFKQGVDPVAVGGTQPVRCLCVPKGSSNEYCSCQVCLGKYTLLGDEENPSFLLGFLCPLIWYIAALLYCCKYYNRDPRERPGLAASALLAIMFTAATIIILSVLLAQSEDYYARAE</sequence>
<gene>
    <name evidence="1" type="ORF">TRIUR3_16825</name>
</gene>
<proteinExistence type="predicted"/>
<dbReference type="PANTHER" id="PTHR46666:SF1">
    <property type="entry name" value="RIBOSOMAL PROTEIN L18AE FAMILY"/>
    <property type="match status" value="1"/>
</dbReference>
<dbReference type="STRING" id="4572.M7YYD8"/>
<protein>
    <submittedName>
        <fullName evidence="1">Uncharacterized protein</fullName>
    </submittedName>
</protein>
<evidence type="ECO:0000313" key="1">
    <source>
        <dbReference type="EMBL" id="EMS52667.1"/>
    </source>
</evidence>
<dbReference type="AlphaFoldDB" id="M7YYD8"/>
<dbReference type="PANTHER" id="PTHR46666">
    <property type="entry name" value="60S RIBOSOMAL L18A-LIKE PROTEIN"/>
    <property type="match status" value="1"/>
</dbReference>
<dbReference type="EMBL" id="KD203947">
    <property type="protein sequence ID" value="EMS52667.1"/>
    <property type="molecule type" value="Genomic_DNA"/>
</dbReference>
<reference evidence="1" key="1">
    <citation type="journal article" date="2013" name="Nature">
        <title>Draft genome of the wheat A-genome progenitor Triticum urartu.</title>
        <authorList>
            <person name="Ling H.Q."/>
            <person name="Zhao S."/>
            <person name="Liu D."/>
            <person name="Wang J."/>
            <person name="Sun H."/>
            <person name="Zhang C."/>
            <person name="Fan H."/>
            <person name="Li D."/>
            <person name="Dong L."/>
            <person name="Tao Y."/>
            <person name="Gao C."/>
            <person name="Wu H."/>
            <person name="Li Y."/>
            <person name="Cui Y."/>
            <person name="Guo X."/>
            <person name="Zheng S."/>
            <person name="Wang B."/>
            <person name="Yu K."/>
            <person name="Liang Q."/>
            <person name="Yang W."/>
            <person name="Lou X."/>
            <person name="Chen J."/>
            <person name="Feng M."/>
            <person name="Jian J."/>
            <person name="Zhang X."/>
            <person name="Luo G."/>
            <person name="Jiang Y."/>
            <person name="Liu J."/>
            <person name="Wang Z."/>
            <person name="Sha Y."/>
            <person name="Zhang B."/>
            <person name="Wu H."/>
            <person name="Tang D."/>
            <person name="Shen Q."/>
            <person name="Xue P."/>
            <person name="Zou S."/>
            <person name="Wang X."/>
            <person name="Liu X."/>
            <person name="Wang F."/>
            <person name="Yang Y."/>
            <person name="An X."/>
            <person name="Dong Z."/>
            <person name="Zhang K."/>
            <person name="Zhang X."/>
            <person name="Luo M.C."/>
            <person name="Dvorak J."/>
            <person name="Tong Y."/>
            <person name="Wang J."/>
            <person name="Yang H."/>
            <person name="Li Z."/>
            <person name="Wang D."/>
            <person name="Zhang A."/>
            <person name="Wang J."/>
        </authorList>
    </citation>
    <scope>NUCLEOTIDE SEQUENCE</scope>
</reference>
<accession>M7YYD8</accession>
<dbReference type="eggNOG" id="ENOG502RZGD">
    <property type="taxonomic scope" value="Eukaryota"/>
</dbReference>
<organism evidence="1">
    <name type="scientific">Triticum urartu</name>
    <name type="common">Red wild einkorn</name>
    <name type="synonym">Crithodium urartu</name>
    <dbReference type="NCBI Taxonomy" id="4572"/>
    <lineage>
        <taxon>Eukaryota</taxon>
        <taxon>Viridiplantae</taxon>
        <taxon>Streptophyta</taxon>
        <taxon>Embryophyta</taxon>
        <taxon>Tracheophyta</taxon>
        <taxon>Spermatophyta</taxon>
        <taxon>Magnoliopsida</taxon>
        <taxon>Liliopsida</taxon>
        <taxon>Poales</taxon>
        <taxon>Poaceae</taxon>
        <taxon>BOP clade</taxon>
        <taxon>Pooideae</taxon>
        <taxon>Triticodae</taxon>
        <taxon>Triticeae</taxon>
        <taxon>Triticinae</taxon>
        <taxon>Triticum</taxon>
    </lineage>
</organism>
<name>M7YYD8_TRIUA</name>